<reference evidence="11" key="1">
    <citation type="journal article" date="2019" name="Int. J. Syst. Evol. Microbiol.">
        <title>The Global Catalogue of Microorganisms (GCM) 10K type strain sequencing project: providing services to taxonomists for standard genome sequencing and annotation.</title>
        <authorList>
            <consortium name="The Broad Institute Genomics Platform"/>
            <consortium name="The Broad Institute Genome Sequencing Center for Infectious Disease"/>
            <person name="Wu L."/>
            <person name="Ma J."/>
        </authorList>
    </citation>
    <scope>NUCLEOTIDE SEQUENCE [LARGE SCALE GENOMIC DNA]</scope>
    <source>
        <strain evidence="11">KCTC 42953</strain>
    </source>
</reference>
<keyword evidence="5 8" id="KW-1133">Transmembrane helix</keyword>
<feature type="transmembrane region" description="Helical" evidence="8">
    <location>
        <begin position="248"/>
        <end position="271"/>
    </location>
</feature>
<dbReference type="PANTHER" id="PTHR43163">
    <property type="entry name" value="DIPEPTIDE TRANSPORT SYSTEM PERMEASE PROTEIN DPPB-RELATED"/>
    <property type="match status" value="1"/>
</dbReference>
<evidence type="ECO:0000256" key="7">
    <source>
        <dbReference type="ARBA" id="ARBA00024202"/>
    </source>
</evidence>
<feature type="transmembrane region" description="Helical" evidence="8">
    <location>
        <begin position="135"/>
        <end position="164"/>
    </location>
</feature>
<evidence type="ECO:0000256" key="4">
    <source>
        <dbReference type="ARBA" id="ARBA00022692"/>
    </source>
</evidence>
<dbReference type="PANTHER" id="PTHR43163:SF6">
    <property type="entry name" value="DIPEPTIDE TRANSPORT SYSTEM PERMEASE PROTEIN DPPB-RELATED"/>
    <property type="match status" value="1"/>
</dbReference>
<comment type="similarity">
    <text evidence="7">Belongs to the binding-protein-dependent transport system permease family. OppBC subfamily.</text>
</comment>
<feature type="transmembrane region" description="Helical" evidence="8">
    <location>
        <begin position="184"/>
        <end position="204"/>
    </location>
</feature>
<evidence type="ECO:0000313" key="10">
    <source>
        <dbReference type="EMBL" id="MFC3194558.1"/>
    </source>
</evidence>
<evidence type="ECO:0000256" key="5">
    <source>
        <dbReference type="ARBA" id="ARBA00022989"/>
    </source>
</evidence>
<dbReference type="CDD" id="cd06261">
    <property type="entry name" value="TM_PBP2"/>
    <property type="match status" value="1"/>
</dbReference>
<name>A0ABV7JE96_9GAMM</name>
<accession>A0ABV7JE96</accession>
<dbReference type="Pfam" id="PF19300">
    <property type="entry name" value="BPD_transp_1_N"/>
    <property type="match status" value="1"/>
</dbReference>
<keyword evidence="6 8" id="KW-0472">Membrane</keyword>
<evidence type="ECO:0000313" key="11">
    <source>
        <dbReference type="Proteomes" id="UP001595533"/>
    </source>
</evidence>
<keyword evidence="2 8" id="KW-0813">Transport</keyword>
<feature type="transmembrane region" description="Helical" evidence="8">
    <location>
        <begin position="102"/>
        <end position="123"/>
    </location>
</feature>
<dbReference type="SUPFAM" id="SSF161098">
    <property type="entry name" value="MetI-like"/>
    <property type="match status" value="1"/>
</dbReference>
<evidence type="ECO:0000256" key="6">
    <source>
        <dbReference type="ARBA" id="ARBA00023136"/>
    </source>
</evidence>
<comment type="caution">
    <text evidence="10">The sequence shown here is derived from an EMBL/GenBank/DDBJ whole genome shotgun (WGS) entry which is preliminary data.</text>
</comment>
<evidence type="ECO:0000256" key="2">
    <source>
        <dbReference type="ARBA" id="ARBA00022448"/>
    </source>
</evidence>
<evidence type="ECO:0000256" key="1">
    <source>
        <dbReference type="ARBA" id="ARBA00004651"/>
    </source>
</evidence>
<dbReference type="Gene3D" id="1.10.3720.10">
    <property type="entry name" value="MetI-like"/>
    <property type="match status" value="1"/>
</dbReference>
<dbReference type="Pfam" id="PF00528">
    <property type="entry name" value="BPD_transp_1"/>
    <property type="match status" value="1"/>
</dbReference>
<comment type="subcellular location">
    <subcellularLocation>
        <location evidence="1 8">Cell membrane</location>
        <topology evidence="1 8">Multi-pass membrane protein</topology>
    </subcellularLocation>
</comment>
<feature type="transmembrane region" description="Helical" evidence="8">
    <location>
        <begin position="291"/>
        <end position="314"/>
    </location>
</feature>
<dbReference type="InterPro" id="IPR045621">
    <property type="entry name" value="BPD_transp_1_N"/>
</dbReference>
<keyword evidence="11" id="KW-1185">Reference proteome</keyword>
<gene>
    <name evidence="10" type="ORF">ACFODZ_09950</name>
</gene>
<feature type="domain" description="ABC transmembrane type-1" evidence="9">
    <location>
        <begin position="98"/>
        <end position="314"/>
    </location>
</feature>
<keyword evidence="3" id="KW-1003">Cell membrane</keyword>
<evidence type="ECO:0000256" key="8">
    <source>
        <dbReference type="RuleBase" id="RU363032"/>
    </source>
</evidence>
<sequence length="327" mass="36366">MNHYLRFVLHKLIEGIPLILGVTLVSFVLMVYFGPDLTYELLGKNPSESDIIEVRQMLGYDQPFWWRYLAYLQELLTFDFGLSMVKDQPVADMLSRAIPVSLALMLPGFVLGNLLAVMLAMAAARHRGAWQDRAIMSGAVLGMSISFLVIIIAFQVIFASSYGLNWFPVRGWQVQDAQGQFNTMAYLNHVTVPTLATVFVSLGYNTRFYRAVLVEELHKDHITTATAYGHKPVTIMYKYMLKNALIPIITRVMFSIPMIVISGSLLIESYFGIPGIGLITYEAIMAGDQPVLKAVVGLTAVLFVVVLMVAEILYQLADPRINGGSGT</sequence>
<feature type="transmembrane region" description="Helical" evidence="8">
    <location>
        <begin position="12"/>
        <end position="33"/>
    </location>
</feature>
<dbReference type="PROSITE" id="PS50928">
    <property type="entry name" value="ABC_TM1"/>
    <property type="match status" value="1"/>
</dbReference>
<evidence type="ECO:0000259" key="9">
    <source>
        <dbReference type="PROSITE" id="PS50928"/>
    </source>
</evidence>
<protein>
    <submittedName>
        <fullName evidence="10">ABC transporter permease</fullName>
    </submittedName>
</protein>
<keyword evidence="4 8" id="KW-0812">Transmembrane</keyword>
<dbReference type="Proteomes" id="UP001595533">
    <property type="component" value="Unassembled WGS sequence"/>
</dbReference>
<organism evidence="10 11">
    <name type="scientific">Marinicella sediminis</name>
    <dbReference type="NCBI Taxonomy" id="1792834"/>
    <lineage>
        <taxon>Bacteria</taxon>
        <taxon>Pseudomonadati</taxon>
        <taxon>Pseudomonadota</taxon>
        <taxon>Gammaproteobacteria</taxon>
        <taxon>Lysobacterales</taxon>
        <taxon>Marinicellaceae</taxon>
        <taxon>Marinicella</taxon>
    </lineage>
</organism>
<proteinExistence type="inferred from homology"/>
<dbReference type="EMBL" id="JBHRTS010000004">
    <property type="protein sequence ID" value="MFC3194558.1"/>
    <property type="molecule type" value="Genomic_DNA"/>
</dbReference>
<dbReference type="InterPro" id="IPR035906">
    <property type="entry name" value="MetI-like_sf"/>
</dbReference>
<evidence type="ECO:0000256" key="3">
    <source>
        <dbReference type="ARBA" id="ARBA00022475"/>
    </source>
</evidence>
<dbReference type="RefSeq" id="WP_077411264.1">
    <property type="nucleotide sequence ID" value="NZ_JBHRTS010000004.1"/>
</dbReference>
<dbReference type="InterPro" id="IPR000515">
    <property type="entry name" value="MetI-like"/>
</dbReference>